<dbReference type="InterPro" id="IPR027417">
    <property type="entry name" value="P-loop_NTPase"/>
</dbReference>
<evidence type="ECO:0000256" key="8">
    <source>
        <dbReference type="ARBA" id="ARBA00023242"/>
    </source>
</evidence>
<dbReference type="Pfam" id="PF13191">
    <property type="entry name" value="AAA_16"/>
    <property type="match status" value="1"/>
</dbReference>
<dbReference type="AlphaFoldDB" id="A0AAV2GY62"/>
<feature type="region of interest" description="Disordered" evidence="9">
    <location>
        <begin position="1"/>
        <end position="34"/>
    </location>
</feature>
<sequence>MVKHGNSPLKSPEKVGKSAASRAKMELSSPSKVACNNLTSPVKFMLGQPVRLELSGMSRRLRDKSESPSKKSFCGNPEDQVNSSSPHKRKINLNSPKKCASPHKKVNLCAPVSKTVDEQDDGVIDDVQRILRQRISQVISPSELKGYDRERKQLFDLIKRTATTGESNSLLLIGPRGCGKSKLVANIVEDLYTDSSIKENMMLVKLHGLLQTDDRLALREITRQLKLENTVGDKVFGSFAETLQFLLQALKKGDQDSKPILFILEEFDLFAQHKNQTLLYNLFDVAQSAQAPICVIGITCRLDVIELLEKRVKSRFSHRQLHLFNKQTKQQYRELCRAYLSLDDKFPHPDFAMQWNQNINDLLEEVSVKDILERHFSLTSDVRGLMTLLTYPICQVSSTHPNLTAGDFVTSFKLLSNDTKSAMLHGISTLELCLVIAMKHITEIYDGEPFNFEMVYSEYLKFARRRTGMQVYEKAVVMKAYEHLQTLELIRAHNSAGGGAGGFLSLKEYKLMTLQVHPSQLLDALQKYPNCPTEIKQWAAQSIS</sequence>
<dbReference type="GO" id="GO:0003688">
    <property type="term" value="F:DNA replication origin binding"/>
    <property type="evidence" value="ECO:0007669"/>
    <property type="project" value="TreeGrafter"/>
</dbReference>
<dbReference type="GO" id="GO:0005737">
    <property type="term" value="C:cytoplasm"/>
    <property type="evidence" value="ECO:0007669"/>
    <property type="project" value="UniProtKB-ARBA"/>
</dbReference>
<evidence type="ECO:0000259" key="11">
    <source>
        <dbReference type="Pfam" id="PF14629"/>
    </source>
</evidence>
<name>A0AAV2GY62_LYMST</name>
<evidence type="ECO:0000256" key="6">
    <source>
        <dbReference type="ARBA" id="ARBA00022840"/>
    </source>
</evidence>
<comment type="caution">
    <text evidence="12">The sequence shown here is derived from an EMBL/GenBank/DDBJ whole genome shotgun (WGS) entry which is preliminary data.</text>
</comment>
<dbReference type="PANTHER" id="PTHR12087">
    <property type="entry name" value="ORIGIN RECOGNITION COMPLEX SUBUNIT 4"/>
    <property type="match status" value="1"/>
</dbReference>
<dbReference type="GO" id="GO:0005524">
    <property type="term" value="F:ATP binding"/>
    <property type="evidence" value="ECO:0007669"/>
    <property type="project" value="UniProtKB-KW"/>
</dbReference>
<evidence type="ECO:0000256" key="9">
    <source>
        <dbReference type="SAM" id="MobiDB-lite"/>
    </source>
</evidence>
<dbReference type="Gene3D" id="3.40.50.300">
    <property type="entry name" value="P-loop containing nucleotide triphosphate hydrolases"/>
    <property type="match status" value="1"/>
</dbReference>
<keyword evidence="5" id="KW-0547">Nucleotide-binding</keyword>
<evidence type="ECO:0000256" key="5">
    <source>
        <dbReference type="ARBA" id="ARBA00022741"/>
    </source>
</evidence>
<evidence type="ECO:0000256" key="1">
    <source>
        <dbReference type="ARBA" id="ARBA00004123"/>
    </source>
</evidence>
<dbReference type="CDD" id="cd00009">
    <property type="entry name" value="AAA"/>
    <property type="match status" value="1"/>
</dbReference>
<keyword evidence="6" id="KW-0067">ATP-binding</keyword>
<protein>
    <recommendedName>
        <fullName evidence="3">Origin recognition complex subunit 4</fullName>
    </recommendedName>
</protein>
<dbReference type="GO" id="GO:0006270">
    <property type="term" value="P:DNA replication initiation"/>
    <property type="evidence" value="ECO:0007669"/>
    <property type="project" value="TreeGrafter"/>
</dbReference>
<evidence type="ECO:0000313" key="12">
    <source>
        <dbReference type="EMBL" id="CAL1526075.1"/>
    </source>
</evidence>
<reference evidence="12 13" key="1">
    <citation type="submission" date="2024-04" db="EMBL/GenBank/DDBJ databases">
        <authorList>
            <consortium name="Genoscope - CEA"/>
            <person name="William W."/>
        </authorList>
    </citation>
    <scope>NUCLEOTIDE SEQUENCE [LARGE SCALE GENOMIC DNA]</scope>
</reference>
<dbReference type="InterPro" id="IPR041664">
    <property type="entry name" value="AAA_16"/>
</dbReference>
<dbReference type="InterPro" id="IPR032705">
    <property type="entry name" value="ORC4_C"/>
</dbReference>
<feature type="domain" description="Orc1-like AAA ATPase" evidence="10">
    <location>
        <begin position="146"/>
        <end position="296"/>
    </location>
</feature>
<dbReference type="InterPro" id="IPR016527">
    <property type="entry name" value="ORC4"/>
</dbReference>
<feature type="region of interest" description="Disordered" evidence="9">
    <location>
        <begin position="56"/>
        <end position="100"/>
    </location>
</feature>
<accession>A0AAV2GY62</accession>
<evidence type="ECO:0000256" key="3">
    <source>
        <dbReference type="ARBA" id="ARBA00019083"/>
    </source>
</evidence>
<gene>
    <name evidence="12" type="ORF">GSLYS_00000252001</name>
</gene>
<evidence type="ECO:0000256" key="2">
    <source>
        <dbReference type="ARBA" id="ARBA00005334"/>
    </source>
</evidence>
<dbReference type="FunFam" id="3.40.50.300:FF:000649">
    <property type="entry name" value="Origin recognition complex subunit 4"/>
    <property type="match status" value="1"/>
</dbReference>
<keyword evidence="4" id="KW-0235">DNA replication</keyword>
<dbReference type="Pfam" id="PF14629">
    <property type="entry name" value="ORC4_C"/>
    <property type="match status" value="1"/>
</dbReference>
<proteinExistence type="inferred from homology"/>
<feature type="domain" description="Origin recognition complex subunit 4 C-terminal" evidence="11">
    <location>
        <begin position="334"/>
        <end position="524"/>
    </location>
</feature>
<comment type="similarity">
    <text evidence="2">Belongs to the ORC4 family.</text>
</comment>
<keyword evidence="13" id="KW-1185">Reference proteome</keyword>
<dbReference type="EMBL" id="CAXITT010000002">
    <property type="protein sequence ID" value="CAL1526075.1"/>
    <property type="molecule type" value="Genomic_DNA"/>
</dbReference>
<evidence type="ECO:0000259" key="10">
    <source>
        <dbReference type="Pfam" id="PF13191"/>
    </source>
</evidence>
<dbReference type="PANTHER" id="PTHR12087:SF0">
    <property type="entry name" value="ORIGIN RECOGNITION COMPLEX SUBUNIT 4"/>
    <property type="match status" value="1"/>
</dbReference>
<organism evidence="12 13">
    <name type="scientific">Lymnaea stagnalis</name>
    <name type="common">Great pond snail</name>
    <name type="synonym">Helix stagnalis</name>
    <dbReference type="NCBI Taxonomy" id="6523"/>
    <lineage>
        <taxon>Eukaryota</taxon>
        <taxon>Metazoa</taxon>
        <taxon>Spiralia</taxon>
        <taxon>Lophotrochozoa</taxon>
        <taxon>Mollusca</taxon>
        <taxon>Gastropoda</taxon>
        <taxon>Heterobranchia</taxon>
        <taxon>Euthyneura</taxon>
        <taxon>Panpulmonata</taxon>
        <taxon>Hygrophila</taxon>
        <taxon>Lymnaeoidea</taxon>
        <taxon>Lymnaeidae</taxon>
        <taxon>Lymnaea</taxon>
    </lineage>
</organism>
<dbReference type="SUPFAM" id="SSF52540">
    <property type="entry name" value="P-loop containing nucleoside triphosphate hydrolases"/>
    <property type="match status" value="1"/>
</dbReference>
<dbReference type="GO" id="GO:0005664">
    <property type="term" value="C:nuclear origin of replication recognition complex"/>
    <property type="evidence" value="ECO:0007669"/>
    <property type="project" value="TreeGrafter"/>
</dbReference>
<keyword evidence="8" id="KW-0539">Nucleus</keyword>
<comment type="subcellular location">
    <subcellularLocation>
        <location evidence="1">Nucleus</location>
    </subcellularLocation>
</comment>
<keyword evidence="7" id="KW-0238">DNA-binding</keyword>
<evidence type="ECO:0000256" key="4">
    <source>
        <dbReference type="ARBA" id="ARBA00022705"/>
    </source>
</evidence>
<evidence type="ECO:0000256" key="7">
    <source>
        <dbReference type="ARBA" id="ARBA00023125"/>
    </source>
</evidence>
<evidence type="ECO:0000313" key="13">
    <source>
        <dbReference type="Proteomes" id="UP001497497"/>
    </source>
</evidence>
<dbReference type="Proteomes" id="UP001497497">
    <property type="component" value="Unassembled WGS sequence"/>
</dbReference>